<evidence type="ECO:0000256" key="2">
    <source>
        <dbReference type="ARBA" id="ARBA00022737"/>
    </source>
</evidence>
<protein>
    <submittedName>
        <fullName evidence="4">Uncharacterized protein</fullName>
    </submittedName>
</protein>
<name>A0AAW1N0G4_POPJA</name>
<dbReference type="Pfam" id="PF14580">
    <property type="entry name" value="LRR_9"/>
    <property type="match status" value="1"/>
</dbReference>
<dbReference type="GO" id="GO:0097733">
    <property type="term" value="C:photoreceptor cell cilium"/>
    <property type="evidence" value="ECO:0007669"/>
    <property type="project" value="UniProtKB-ARBA"/>
</dbReference>
<keyword evidence="1" id="KW-0433">Leucine-rich repeat</keyword>
<feature type="compositionally biased region" description="Basic and acidic residues" evidence="3">
    <location>
        <begin position="192"/>
        <end position="202"/>
    </location>
</feature>
<dbReference type="FunFam" id="3.80.10.10:FF:000094">
    <property type="entry name" value="protein C21orf2 isoform X1"/>
    <property type="match status" value="1"/>
</dbReference>
<dbReference type="AlphaFoldDB" id="A0AAW1N0G4"/>
<evidence type="ECO:0000256" key="3">
    <source>
        <dbReference type="SAM" id="MobiDB-lite"/>
    </source>
</evidence>
<proteinExistence type="predicted"/>
<gene>
    <name evidence="4" type="ORF">QE152_g4136</name>
</gene>
<feature type="region of interest" description="Disordered" evidence="3">
    <location>
        <begin position="239"/>
        <end position="258"/>
    </location>
</feature>
<evidence type="ECO:0000313" key="5">
    <source>
        <dbReference type="Proteomes" id="UP001458880"/>
    </source>
</evidence>
<dbReference type="Proteomes" id="UP001458880">
    <property type="component" value="Unassembled WGS sequence"/>
</dbReference>
<dbReference type="GO" id="GO:0036064">
    <property type="term" value="C:ciliary basal body"/>
    <property type="evidence" value="ECO:0007669"/>
    <property type="project" value="UniProtKB-ARBA"/>
</dbReference>
<dbReference type="InterPro" id="IPR032675">
    <property type="entry name" value="LRR_dom_sf"/>
</dbReference>
<dbReference type="InterPro" id="IPR001611">
    <property type="entry name" value="Leu-rich_rpt"/>
</dbReference>
<dbReference type="PANTHER" id="PTHR18849">
    <property type="entry name" value="LEUCINE RICH REPEAT PROTEIN"/>
    <property type="match status" value="1"/>
</dbReference>
<evidence type="ECO:0000313" key="4">
    <source>
        <dbReference type="EMBL" id="KAK9752631.1"/>
    </source>
</evidence>
<dbReference type="SUPFAM" id="SSF52058">
    <property type="entry name" value="L domain-like"/>
    <property type="match status" value="1"/>
</dbReference>
<reference evidence="4 5" key="1">
    <citation type="journal article" date="2024" name="BMC Genomics">
        <title>De novo assembly and annotation of Popillia japonica's genome with initial clues to its potential as an invasive pest.</title>
        <authorList>
            <person name="Cucini C."/>
            <person name="Boschi S."/>
            <person name="Funari R."/>
            <person name="Cardaioli E."/>
            <person name="Iannotti N."/>
            <person name="Marturano G."/>
            <person name="Paoli F."/>
            <person name="Bruttini M."/>
            <person name="Carapelli A."/>
            <person name="Frati F."/>
            <person name="Nardi F."/>
        </authorList>
    </citation>
    <scope>NUCLEOTIDE SEQUENCE [LARGE SCALE GENOMIC DNA]</scope>
    <source>
        <strain evidence="4">DMR45628</strain>
    </source>
</reference>
<comment type="caution">
    <text evidence="4">The sequence shown here is derived from an EMBL/GenBank/DDBJ whole genome shotgun (WGS) entry which is preliminary data.</text>
</comment>
<dbReference type="Gene3D" id="3.80.10.10">
    <property type="entry name" value="Ribonuclease Inhibitor"/>
    <property type="match status" value="1"/>
</dbReference>
<feature type="compositionally biased region" description="Acidic residues" evidence="3">
    <location>
        <begin position="146"/>
        <end position="155"/>
    </location>
</feature>
<accession>A0AAW1N0G4</accession>
<dbReference type="GO" id="GO:0007010">
    <property type="term" value="P:cytoskeleton organization"/>
    <property type="evidence" value="ECO:0007669"/>
    <property type="project" value="TreeGrafter"/>
</dbReference>
<organism evidence="4 5">
    <name type="scientific">Popillia japonica</name>
    <name type="common">Japanese beetle</name>
    <dbReference type="NCBI Taxonomy" id="7064"/>
    <lineage>
        <taxon>Eukaryota</taxon>
        <taxon>Metazoa</taxon>
        <taxon>Ecdysozoa</taxon>
        <taxon>Arthropoda</taxon>
        <taxon>Hexapoda</taxon>
        <taxon>Insecta</taxon>
        <taxon>Pterygota</taxon>
        <taxon>Neoptera</taxon>
        <taxon>Endopterygota</taxon>
        <taxon>Coleoptera</taxon>
        <taxon>Polyphaga</taxon>
        <taxon>Scarabaeiformia</taxon>
        <taxon>Scarabaeidae</taxon>
        <taxon>Rutelinae</taxon>
        <taxon>Popillia</taxon>
    </lineage>
</organism>
<evidence type="ECO:0000256" key="1">
    <source>
        <dbReference type="ARBA" id="ARBA00022614"/>
    </source>
</evidence>
<feature type="region of interest" description="Disordered" evidence="3">
    <location>
        <begin position="132"/>
        <end position="184"/>
    </location>
</feature>
<feature type="region of interest" description="Disordered" evidence="3">
    <location>
        <begin position="189"/>
        <end position="208"/>
    </location>
</feature>
<dbReference type="PANTHER" id="PTHR18849:SF0">
    <property type="entry name" value="CILIA- AND FLAGELLA-ASSOCIATED PROTEIN 410-RELATED"/>
    <property type="match status" value="1"/>
</dbReference>
<keyword evidence="2" id="KW-0677">Repeat</keyword>
<dbReference type="EMBL" id="JASPKY010000019">
    <property type="protein sequence ID" value="KAK9752631.1"/>
    <property type="molecule type" value="Genomic_DNA"/>
</dbReference>
<keyword evidence="5" id="KW-1185">Reference proteome</keyword>
<dbReference type="PROSITE" id="PS51450">
    <property type="entry name" value="LRR"/>
    <property type="match status" value="2"/>
</dbReference>
<sequence length="300" mass="35143">MAKKLTEEMVVLRTKISDLSKIKRLNCWGSELVDVSLLRRMSSVQVLSLSINKIENLEDFQYCKKLEELYIRQNNIKDLNQVYYLKNLANLKHLWLGENPCANVEGYRLAVLWVLPHLQKLDNIPVSPEEVKEAQRRGKLLSHPDDPDDCEDEEEYNSKYREYPPNEDTYSSGSSPRRHGDEYEAEEMDEYYNTRREPRVNERVSPPYSEEDYLKGERYHINNIRQNEANDVAQPQVDVNQSKPERHTCSASYRPPFNRRPVTRNSNILSAVLCLVKELDYPSLEVVEMAVRCRMDEVGE</sequence>